<dbReference type="SMART" id="SM00729">
    <property type="entry name" value="Elp3"/>
    <property type="match status" value="1"/>
</dbReference>
<dbReference type="PANTHER" id="PTHR42731">
    <property type="entry name" value="SLL1084 PROTEIN"/>
    <property type="match status" value="1"/>
</dbReference>
<dbReference type="RefSeq" id="WP_218282465.1">
    <property type="nucleotide sequence ID" value="NZ_CP078093.1"/>
</dbReference>
<keyword evidence="3" id="KW-1185">Reference proteome</keyword>
<evidence type="ECO:0000313" key="2">
    <source>
        <dbReference type="EMBL" id="QXM05767.1"/>
    </source>
</evidence>
<accession>A0ABX8RBT6</accession>
<reference evidence="2" key="1">
    <citation type="submission" date="2021-07" db="EMBL/GenBank/DDBJ databases">
        <title>Complete genome sequence of Crassaminicella sp. 143-21, isolated from a deep-sea hydrothermal vent.</title>
        <authorList>
            <person name="Li X."/>
        </authorList>
    </citation>
    <scope>NUCLEOTIDE SEQUENCE</scope>
    <source>
        <strain evidence="2">143-21</strain>
    </source>
</reference>
<dbReference type="CDD" id="cd01335">
    <property type="entry name" value="Radical_SAM"/>
    <property type="match status" value="1"/>
</dbReference>
<dbReference type="Pfam" id="PF04055">
    <property type="entry name" value="Radical_SAM"/>
    <property type="match status" value="1"/>
</dbReference>
<proteinExistence type="predicted"/>
<protein>
    <submittedName>
        <fullName evidence="2">TIGR03960 family B12-binding radical SAM protein</fullName>
    </submittedName>
</protein>
<dbReference type="PANTHER" id="PTHR42731:SF1">
    <property type="entry name" value="RADICAL SAM DOMAIN PROTEIN"/>
    <property type="match status" value="1"/>
</dbReference>
<dbReference type="EMBL" id="CP078093">
    <property type="protein sequence ID" value="QXM05767.1"/>
    <property type="molecule type" value="Genomic_DNA"/>
</dbReference>
<dbReference type="PROSITE" id="PS51918">
    <property type="entry name" value="RADICAL_SAM"/>
    <property type="match status" value="1"/>
</dbReference>
<dbReference type="SFLD" id="SFLDS00029">
    <property type="entry name" value="Radical_SAM"/>
    <property type="match status" value="1"/>
</dbReference>
<dbReference type="Pfam" id="PF19864">
    <property type="entry name" value="Radical_SAM_N2"/>
    <property type="match status" value="1"/>
</dbReference>
<dbReference type="NCBIfam" id="TIGR03960">
    <property type="entry name" value="rSAM_fuse_unch"/>
    <property type="match status" value="1"/>
</dbReference>
<dbReference type="SFLD" id="SFLDG01082">
    <property type="entry name" value="B12-binding_domain_containing"/>
    <property type="match status" value="1"/>
</dbReference>
<organism evidence="2 3">
    <name type="scientific">Crassaminicella indica</name>
    <dbReference type="NCBI Taxonomy" id="2855394"/>
    <lineage>
        <taxon>Bacteria</taxon>
        <taxon>Bacillati</taxon>
        <taxon>Bacillota</taxon>
        <taxon>Clostridia</taxon>
        <taxon>Eubacteriales</taxon>
        <taxon>Clostridiaceae</taxon>
        <taxon>Crassaminicella</taxon>
    </lineage>
</organism>
<evidence type="ECO:0000259" key="1">
    <source>
        <dbReference type="PROSITE" id="PS51918"/>
    </source>
</evidence>
<dbReference type="InterPro" id="IPR007197">
    <property type="entry name" value="rSAM"/>
</dbReference>
<dbReference type="Proteomes" id="UP000886818">
    <property type="component" value="Chromosome"/>
</dbReference>
<feature type="domain" description="Radical SAM core" evidence="1">
    <location>
        <begin position="254"/>
        <end position="491"/>
    </location>
</feature>
<dbReference type="InterPro" id="IPR006638">
    <property type="entry name" value="Elp3/MiaA/NifB-like_rSAM"/>
</dbReference>
<evidence type="ECO:0000313" key="3">
    <source>
        <dbReference type="Proteomes" id="UP000886818"/>
    </source>
</evidence>
<gene>
    <name evidence="2" type="ORF">KVH43_10395</name>
</gene>
<dbReference type="InterPro" id="IPR023862">
    <property type="entry name" value="CHP03960_rSAM"/>
</dbReference>
<dbReference type="InterPro" id="IPR045784">
    <property type="entry name" value="Radical_SAM_N2"/>
</dbReference>
<name>A0ABX8RBT6_9CLOT</name>
<sequence>MNKAVLEDLLFQVEKPARYIGREINSVNKSLDKVKVRFGFAFPDIYEVGMSHLGMHILYNLLNNQEDIYCERIFSPWVDMEEQLRQRNISLFTLETHTPIVELDFIGFTLQYELSYTNVLNILNLGNIPIKREDRQQEHPFVIAGGPCVYNPEVLADVVDIFILGEGEELLLEIMDRYKEWKGSGKDKKEFLEYIADIKGVYIPSFYDLEYDEEGNIKAFIPKKESYPRTISKRIIKNLDDIYYPDKVIVPFINVVHERAMVEIFRGCTRGCRFCQAGIIYRPVRERSLYKVKELAHELIKNTGYEELSLASLSTSDYSEIIPLIRHLIDEYAGKKIGLSLPSLRLDKFPLEVLEEIQKVRKTGLTFAPEAGTQRLRDVINKGITEKDLIDACENAFSLGWNNVKLYFMIGLPTETYEDLDGIVDLAKKVVDAYYRTPKEKRGKGLNVTISTSNFVPKPFTAFQWHPQDTIEKLKEKQKYLKEKLRHKNIKYNYHDAKTSFLEAVFARGDRRLGKALIKGWENGCKFDGWGDFFEYDKWMKTFEECNIDPAFYANRERSYEEILPWDFIDIGVTKKFLIRENEKAKKGDLTHDCRISCTGCGMNHSLIGGDVCNV</sequence>